<dbReference type="InterPro" id="IPR011082">
    <property type="entry name" value="Exosome-assoc_fac/DNA_repair"/>
</dbReference>
<comment type="subunit">
    <text evidence="7">Monomer and homodimer.</text>
</comment>
<evidence type="ECO:0000256" key="4">
    <source>
        <dbReference type="ARBA" id="ARBA00022552"/>
    </source>
</evidence>
<proteinExistence type="inferred from homology"/>
<dbReference type="GO" id="GO:0005730">
    <property type="term" value="C:nucleolus"/>
    <property type="evidence" value="ECO:0007669"/>
    <property type="project" value="UniProtKB-SubCell"/>
</dbReference>
<organism evidence="8 9">
    <name type="scientific">Ceutorhynchus assimilis</name>
    <name type="common">cabbage seed weevil</name>
    <dbReference type="NCBI Taxonomy" id="467358"/>
    <lineage>
        <taxon>Eukaryota</taxon>
        <taxon>Metazoa</taxon>
        <taxon>Ecdysozoa</taxon>
        <taxon>Arthropoda</taxon>
        <taxon>Hexapoda</taxon>
        <taxon>Insecta</taxon>
        <taxon>Pterygota</taxon>
        <taxon>Neoptera</taxon>
        <taxon>Endopterygota</taxon>
        <taxon>Coleoptera</taxon>
        <taxon>Polyphaga</taxon>
        <taxon>Cucujiformia</taxon>
        <taxon>Curculionidae</taxon>
        <taxon>Ceutorhynchinae</taxon>
        <taxon>Ceutorhynchus</taxon>
    </lineage>
</organism>
<dbReference type="AlphaFoldDB" id="A0A9P0DCR3"/>
<keyword evidence="6 7" id="KW-0539">Nucleus</keyword>
<dbReference type="GO" id="GO:0003723">
    <property type="term" value="F:RNA binding"/>
    <property type="evidence" value="ECO:0007669"/>
    <property type="project" value="UniProtKB-UniRule"/>
</dbReference>
<evidence type="ECO:0000313" key="8">
    <source>
        <dbReference type="EMBL" id="CAH1122904.1"/>
    </source>
</evidence>
<dbReference type="GO" id="GO:0005737">
    <property type="term" value="C:cytoplasm"/>
    <property type="evidence" value="ECO:0007669"/>
    <property type="project" value="UniProtKB-SubCell"/>
</dbReference>
<dbReference type="GO" id="GO:0003677">
    <property type="term" value="F:DNA binding"/>
    <property type="evidence" value="ECO:0007669"/>
    <property type="project" value="UniProtKB-KW"/>
</dbReference>
<evidence type="ECO:0000256" key="5">
    <source>
        <dbReference type="ARBA" id="ARBA00022884"/>
    </source>
</evidence>
<keyword evidence="7" id="KW-0238">DNA-binding</keyword>
<dbReference type="GO" id="GO:0000460">
    <property type="term" value="P:maturation of 5.8S rRNA"/>
    <property type="evidence" value="ECO:0007669"/>
    <property type="project" value="TreeGrafter"/>
</dbReference>
<dbReference type="GO" id="GO:0010468">
    <property type="term" value="P:regulation of gene expression"/>
    <property type="evidence" value="ECO:0007669"/>
    <property type="project" value="TreeGrafter"/>
</dbReference>
<dbReference type="PANTHER" id="PTHR15341:SF3">
    <property type="entry name" value="NUCLEAR NUCLEIC ACID-BINDING PROTEIN C1D"/>
    <property type="match status" value="1"/>
</dbReference>
<evidence type="ECO:0000256" key="2">
    <source>
        <dbReference type="ARBA" id="ARBA00009154"/>
    </source>
</evidence>
<gene>
    <name evidence="8" type="ORF">CEUTPL_LOCUS1940</name>
</gene>
<dbReference type="OrthoDB" id="1421013at2759"/>
<keyword evidence="7" id="KW-0963">Cytoplasm</keyword>
<accession>A0A9P0DCR3</accession>
<comment type="subcellular location">
    <subcellularLocation>
        <location evidence="7">Cytoplasm</location>
    </subcellularLocation>
    <subcellularLocation>
        <location evidence="7">Nucleus</location>
        <location evidence="7">Nucleolus</location>
    </subcellularLocation>
    <subcellularLocation>
        <location evidence="1 7">Nucleus</location>
    </subcellularLocation>
</comment>
<evidence type="ECO:0000256" key="3">
    <source>
        <dbReference type="ARBA" id="ARBA00015212"/>
    </source>
</evidence>
<name>A0A9P0DCR3_9CUCU</name>
<protein>
    <recommendedName>
        <fullName evidence="3 7">Nuclear nucleic acid-binding protein C1D</fullName>
    </recommendedName>
</protein>
<keyword evidence="4 7" id="KW-0698">rRNA processing</keyword>
<dbReference type="GO" id="GO:0000178">
    <property type="term" value="C:exosome (RNase complex)"/>
    <property type="evidence" value="ECO:0007669"/>
    <property type="project" value="TreeGrafter"/>
</dbReference>
<keyword evidence="5 7" id="KW-0694">RNA-binding</keyword>
<dbReference type="Pfam" id="PF04000">
    <property type="entry name" value="Sas10_Utp3"/>
    <property type="match status" value="1"/>
</dbReference>
<evidence type="ECO:0000313" key="9">
    <source>
        <dbReference type="Proteomes" id="UP001152799"/>
    </source>
</evidence>
<evidence type="ECO:0000256" key="1">
    <source>
        <dbReference type="ARBA" id="ARBA00004123"/>
    </source>
</evidence>
<dbReference type="PANTHER" id="PTHR15341">
    <property type="entry name" value="SUN-COR STEROID HORMONE RECEPTOR CO-REPRESSOR"/>
    <property type="match status" value="1"/>
</dbReference>
<sequence length="142" mass="16577">MNEIEPIEDLSMKNRLDDLHGSVEKIRKAVDTALKIDPEKLPSLKEKIDLDLFLVYAVNSMFWIHSKLHGVNPVDLGVKVQLNRIREYMVKVEQAQKRQTIRPKLDKSAAARFVKHGLNFRDKRKIDLDVTQNKKIRFDDDN</sequence>
<comment type="function">
    <text evidence="7">Plays a role in the recruitment of the exosome to pre-rRNA to mediate the 3'-5' end processing of the 5.8S rRNA.</text>
</comment>
<evidence type="ECO:0000256" key="6">
    <source>
        <dbReference type="ARBA" id="ARBA00023242"/>
    </source>
</evidence>
<reference evidence="8" key="1">
    <citation type="submission" date="2022-01" db="EMBL/GenBank/DDBJ databases">
        <authorList>
            <person name="King R."/>
        </authorList>
    </citation>
    <scope>NUCLEOTIDE SEQUENCE</scope>
</reference>
<comment type="similarity">
    <text evidence="2 7">Belongs to the C1D family.</text>
</comment>
<dbReference type="Proteomes" id="UP001152799">
    <property type="component" value="Chromosome 10"/>
</dbReference>
<dbReference type="EMBL" id="OU892286">
    <property type="protein sequence ID" value="CAH1122904.1"/>
    <property type="molecule type" value="Genomic_DNA"/>
</dbReference>
<keyword evidence="9" id="KW-1185">Reference proteome</keyword>
<dbReference type="InterPro" id="IPR007146">
    <property type="entry name" value="Sas10/Utp3/C1D"/>
</dbReference>
<evidence type="ECO:0000256" key="7">
    <source>
        <dbReference type="RuleBase" id="RU368003"/>
    </source>
</evidence>